<dbReference type="SUPFAM" id="SSF46785">
    <property type="entry name" value="Winged helix' DNA-binding domain"/>
    <property type="match status" value="1"/>
</dbReference>
<proteinExistence type="predicted"/>
<organism evidence="6 7">
    <name type="scientific">Caproicibacterium argilliputei</name>
    <dbReference type="NCBI Taxonomy" id="3030016"/>
    <lineage>
        <taxon>Bacteria</taxon>
        <taxon>Bacillati</taxon>
        <taxon>Bacillota</taxon>
        <taxon>Clostridia</taxon>
        <taxon>Eubacteriales</taxon>
        <taxon>Oscillospiraceae</taxon>
        <taxon>Caproicibacterium</taxon>
    </lineage>
</organism>
<gene>
    <name evidence="6" type="ORF">PXC00_12995</name>
</gene>
<dbReference type="EMBL" id="CP135996">
    <property type="protein sequence ID" value="WOC32094.1"/>
    <property type="molecule type" value="Genomic_DNA"/>
</dbReference>
<keyword evidence="7" id="KW-1185">Reference proteome</keyword>
<dbReference type="InterPro" id="IPR018490">
    <property type="entry name" value="cNMP-bd_dom_sf"/>
</dbReference>
<protein>
    <submittedName>
        <fullName evidence="6">Crp/Fnr family transcriptional regulator</fullName>
    </submittedName>
</protein>
<keyword evidence="3" id="KW-0804">Transcription</keyword>
<dbReference type="Gene3D" id="2.60.120.10">
    <property type="entry name" value="Jelly Rolls"/>
    <property type="match status" value="1"/>
</dbReference>
<evidence type="ECO:0000259" key="4">
    <source>
        <dbReference type="PROSITE" id="PS50042"/>
    </source>
</evidence>
<feature type="domain" description="HTH crp-type" evidence="5">
    <location>
        <begin position="206"/>
        <end position="271"/>
    </location>
</feature>
<keyword evidence="2" id="KW-0238">DNA-binding</keyword>
<name>A0AA97D986_9FIRM</name>
<dbReference type="InterPro" id="IPR012318">
    <property type="entry name" value="HTH_CRP"/>
</dbReference>
<dbReference type="SUPFAM" id="SSF51206">
    <property type="entry name" value="cAMP-binding domain-like"/>
    <property type="match status" value="1"/>
</dbReference>
<sequence length="271" mass="30639">MASGGTHTAAVTFFRIYVNDFSYHFRRLLDFVMPLYYDEDNKSVVFTTNGGHMENKFEILKRSALFCGIEEKNIESMLKCLSAREAEYKKDAFILSAGDVPTEVGIVLSGSVNIINEDYWGNRTIISKISGGELFAESFSCSDTDKLPVSVVTSEKTEVLFIDYKRIITTCTSACVFHTALINNMMRILANRNILLTQKMEYTANRTTREKLLSYLSAQAIAAKSSAFAIPFNRQELADYLCVDRSAMSNELCKLRDDGMLSFRKNQFKLL</sequence>
<dbReference type="InterPro" id="IPR014710">
    <property type="entry name" value="RmlC-like_jellyroll"/>
</dbReference>
<dbReference type="Pfam" id="PF00027">
    <property type="entry name" value="cNMP_binding"/>
    <property type="match status" value="1"/>
</dbReference>
<dbReference type="GO" id="GO:0003677">
    <property type="term" value="F:DNA binding"/>
    <property type="evidence" value="ECO:0007669"/>
    <property type="project" value="UniProtKB-KW"/>
</dbReference>
<dbReference type="PROSITE" id="PS51063">
    <property type="entry name" value="HTH_CRP_2"/>
    <property type="match status" value="1"/>
</dbReference>
<dbReference type="KEGG" id="carl:PXC00_12995"/>
<dbReference type="GO" id="GO:0006355">
    <property type="term" value="P:regulation of DNA-templated transcription"/>
    <property type="evidence" value="ECO:0007669"/>
    <property type="project" value="InterPro"/>
</dbReference>
<dbReference type="Pfam" id="PF13545">
    <property type="entry name" value="HTH_Crp_2"/>
    <property type="match status" value="1"/>
</dbReference>
<dbReference type="Proteomes" id="UP001300604">
    <property type="component" value="Chromosome"/>
</dbReference>
<dbReference type="AlphaFoldDB" id="A0AA97D986"/>
<dbReference type="CDD" id="cd00038">
    <property type="entry name" value="CAP_ED"/>
    <property type="match status" value="1"/>
</dbReference>
<reference evidence="6" key="1">
    <citation type="submission" date="2023-09" db="EMBL/GenBank/DDBJ databases">
        <authorList>
            <person name="Zeng C."/>
        </authorList>
    </citation>
    <scope>NUCLEOTIDE SEQUENCE</scope>
    <source>
        <strain evidence="6">ZCY20-5</strain>
    </source>
</reference>
<evidence type="ECO:0000256" key="1">
    <source>
        <dbReference type="ARBA" id="ARBA00023015"/>
    </source>
</evidence>
<keyword evidence="1" id="KW-0805">Transcription regulation</keyword>
<evidence type="ECO:0000313" key="7">
    <source>
        <dbReference type="Proteomes" id="UP001300604"/>
    </source>
</evidence>
<dbReference type="InterPro" id="IPR000595">
    <property type="entry name" value="cNMP-bd_dom"/>
</dbReference>
<dbReference type="RefSeq" id="WP_316935004.1">
    <property type="nucleotide sequence ID" value="NZ_CP135996.1"/>
</dbReference>
<evidence type="ECO:0000259" key="5">
    <source>
        <dbReference type="PROSITE" id="PS51063"/>
    </source>
</evidence>
<evidence type="ECO:0000256" key="2">
    <source>
        <dbReference type="ARBA" id="ARBA00023125"/>
    </source>
</evidence>
<evidence type="ECO:0000256" key="3">
    <source>
        <dbReference type="ARBA" id="ARBA00023163"/>
    </source>
</evidence>
<accession>A0AA97D986</accession>
<dbReference type="InterPro" id="IPR036390">
    <property type="entry name" value="WH_DNA-bd_sf"/>
</dbReference>
<feature type="domain" description="Cyclic nucleotide-binding" evidence="4">
    <location>
        <begin position="65"/>
        <end position="137"/>
    </location>
</feature>
<evidence type="ECO:0000313" key="6">
    <source>
        <dbReference type="EMBL" id="WOC32094.1"/>
    </source>
</evidence>
<dbReference type="PROSITE" id="PS50042">
    <property type="entry name" value="CNMP_BINDING_3"/>
    <property type="match status" value="1"/>
</dbReference>
<reference evidence="6" key="2">
    <citation type="submission" date="2024-06" db="EMBL/GenBank/DDBJ databases">
        <title>Caproicibacterium argilliputei sp. nov, a novel caproic acid producing anaerobic bacterium isolated from pit mud.</title>
        <authorList>
            <person name="Xia S."/>
        </authorList>
    </citation>
    <scope>NUCLEOTIDE SEQUENCE</scope>
    <source>
        <strain evidence="6">ZCY20-5</strain>
    </source>
</reference>